<gene>
    <name evidence="3" type="ORF">SCF082_LOCUS14577</name>
</gene>
<evidence type="ECO:0000256" key="1">
    <source>
        <dbReference type="SAM" id="MobiDB-lite"/>
    </source>
</evidence>
<sequence>VKDGLSSFQSFFLGLGVGGKEAREMSQELASLAIDFGSFNNLSDDEALTRFLAGMSGSSEVFDKFGINIKSAALDNELLAMGLAESTAKATEQQKAIARFSIIKKTMGKQGAVGDAVKTADGFANTMKRIQSQVMAAATAVGKQLLPVVTPLAVWLGKLATAGAEWLAQNAGLVRGAAAIVAGLGAIGGGLLLLAAGGTAASVSLAGVAAGLSFVLSPMGLLITGAAALGAYLLYAGDAGGAAIDWLKDRFGFLLEDGTEAFEGIKAALEANDWQQAARVLWAVLKLEFTRGSNYLEGIFLGIKTAVMNIWGDLNTAIAKMWVGTLAGLKAAWIQSQDFLSRGALRVMGFFDSSIDVEGADQIIREQTERELASVGAERELAEAEKALETESAKAKDPAGNPADDPATPRGAAPVVAAAGLKAATASAGGNLGEFERGSERFTSLILDALRPGGMSEDEKQTGLLQSIAGNTDRTAVRYFGAIVSELPGAVRALRQARPDLQMWQPHPELPCWVRRWVPQLVEGQLLYHIDVHYSSEIPDQTNPLERPADITWTTQSETEEVFRFEDGEPIQTTAGELISGVTRERKLKAIHVEKNVPSVPSWVLDYDDAINSDAVRIQGQSFAKDTLKLSSPTISNPQTENDIEFRRVAFDLVYKPETWERVFPNAGYYELETGLAARPMRSTAGRTTTFVEAKKLVQITDDQGEPIKTPEWLDDNGKTMSGINEWRGDAIATTAESLVTVRRAVPRALYQVAIPGRSTVSYRALADDTTGSIADALADALSAAGVTVLHDLGAPDLRVFGPSEGVAQPVNAPAPDHNRRTWSLTVTTASGASATASGIAYNADPATLKAALDGLANLTALGADVEVSIETTSPRAYRIKWEGTDLSGTEVTATASGAGLLGNASAEIAIVQRPGAETPAVWQVYAIDDGEGGQDVTVVVDGVEYSATAEQIASESYWNSKFAGGVSGFQSAAIPEPGTARNGYVAAFSVLSDESLSVSPDYFGGYAAAQAGFQQLQEFEDEAGASEWVFFGDGGGETRRYTIGGNETGDVTANTSISAAIEALAQFESGDTEEAPFPLSLVLNSSVELPIVLGFTGGDAANTNVGAITVTTGTAPTPGVVAHGAALSNTIQAVALTAEGGTFKLSESGNDSASIAYGASAATVETAVDGISSVGADNSEVSGSGTIGDPYLIEFVGDLAQDDIDVMTVDVSSLTGGKSITVADPVGPVPGVNEIQRVSIDPAAIDGVGYLLLEGRPSSSIDYNASASAVDTALEAAQNIGSGNVDVQGAVGGPFLVEFIDDLKWQPLSLLQMDQDSLTIDPNQDPAIDVDETQQGTGPNHFNNPANWSLGHVLNSGERG</sequence>
<organism evidence="3 4">
    <name type="scientific">Durusdinium trenchii</name>
    <dbReference type="NCBI Taxonomy" id="1381693"/>
    <lineage>
        <taxon>Eukaryota</taxon>
        <taxon>Sar</taxon>
        <taxon>Alveolata</taxon>
        <taxon>Dinophyceae</taxon>
        <taxon>Suessiales</taxon>
        <taxon>Symbiodiniaceae</taxon>
        <taxon>Durusdinium</taxon>
    </lineage>
</organism>
<feature type="non-terminal residue" evidence="3">
    <location>
        <position position="1"/>
    </location>
</feature>
<feature type="compositionally biased region" description="Basic and acidic residues" evidence="1">
    <location>
        <begin position="386"/>
        <end position="397"/>
    </location>
</feature>
<dbReference type="EMBL" id="CAXAMM010009151">
    <property type="protein sequence ID" value="CAK9019581.1"/>
    <property type="molecule type" value="Genomic_DNA"/>
</dbReference>
<keyword evidence="2" id="KW-0812">Transmembrane</keyword>
<feature type="region of interest" description="Disordered" evidence="1">
    <location>
        <begin position="386"/>
        <end position="411"/>
    </location>
</feature>
<keyword evidence="2" id="KW-1133">Transmembrane helix</keyword>
<keyword evidence="4" id="KW-1185">Reference proteome</keyword>
<proteinExistence type="predicted"/>
<reference evidence="3 4" key="1">
    <citation type="submission" date="2024-02" db="EMBL/GenBank/DDBJ databases">
        <authorList>
            <person name="Chen Y."/>
            <person name="Shah S."/>
            <person name="Dougan E. K."/>
            <person name="Thang M."/>
            <person name="Chan C."/>
        </authorList>
    </citation>
    <scope>NUCLEOTIDE SEQUENCE [LARGE SCALE GENOMIC DNA]</scope>
</reference>
<name>A0ABP0JZ57_9DINO</name>
<evidence type="ECO:0000313" key="4">
    <source>
        <dbReference type="Proteomes" id="UP001642464"/>
    </source>
</evidence>
<feature type="transmembrane region" description="Helical" evidence="2">
    <location>
        <begin position="208"/>
        <end position="235"/>
    </location>
</feature>
<dbReference type="Proteomes" id="UP001642464">
    <property type="component" value="Unassembled WGS sequence"/>
</dbReference>
<protein>
    <submittedName>
        <fullName evidence="3">Phage tail tape measure protein</fullName>
    </submittedName>
</protein>
<feature type="transmembrane region" description="Helical" evidence="2">
    <location>
        <begin position="176"/>
        <end position="196"/>
    </location>
</feature>
<evidence type="ECO:0000256" key="2">
    <source>
        <dbReference type="SAM" id="Phobius"/>
    </source>
</evidence>
<comment type="caution">
    <text evidence="3">The sequence shown here is derived from an EMBL/GenBank/DDBJ whole genome shotgun (WGS) entry which is preliminary data.</text>
</comment>
<keyword evidence="2" id="KW-0472">Membrane</keyword>
<feature type="non-terminal residue" evidence="3">
    <location>
        <position position="1361"/>
    </location>
</feature>
<feature type="transmembrane region" description="Helical" evidence="2">
    <location>
        <begin position="134"/>
        <end position="156"/>
    </location>
</feature>
<accession>A0ABP0JZ57</accession>
<evidence type="ECO:0000313" key="3">
    <source>
        <dbReference type="EMBL" id="CAK9019581.1"/>
    </source>
</evidence>